<keyword evidence="1" id="KW-0472">Membrane</keyword>
<dbReference type="InterPro" id="IPR029044">
    <property type="entry name" value="Nucleotide-diphossugar_trans"/>
</dbReference>
<dbReference type="OrthoDB" id="635429at2"/>
<feature type="transmembrane region" description="Helical" evidence="1">
    <location>
        <begin position="295"/>
        <end position="313"/>
    </location>
</feature>
<reference evidence="3 4" key="1">
    <citation type="submission" date="2019-06" db="EMBL/GenBank/DDBJ databases">
        <title>Whole genome shotgun sequence of Flavobacterium flevense NBRC 14960.</title>
        <authorList>
            <person name="Hosoyama A."/>
            <person name="Uohara A."/>
            <person name="Ohji S."/>
            <person name="Ichikawa N."/>
        </authorList>
    </citation>
    <scope>NUCLEOTIDE SEQUENCE [LARGE SCALE GENOMIC DNA]</scope>
    <source>
        <strain evidence="3 4">NBRC 14960</strain>
    </source>
</reference>
<sequence>MISKTPLISVIVPNYNHERFLKQRLESVFNQSYSNFEVILLDDCSTDNSRDVLSEYVNHPKVSHCVFNEINAGNTFIQWQKGILLAKGDLIWIAESDDFCELNFLEKVSKSLFDNKDVVLSYCQSNRVNECNEIKGSWLDHTRKLDKGILFLNDFVMDGSAFIEDFLIYKNVIPNASAVLIKKEAIDINKHFDLEPEFKYCGDWIFYFKLIANKKVAFVSETLNSFRFHSASVIARAKQTENRLTIIEIDYKVRKLLMKYLKRQNIQNFSRIKRKNRFTKRNYLTYEKAFLLVRIGYYFRGYMLLMTVIDVFFKKYKLIKNLKVKIKKIFKKP</sequence>
<accession>A0A4Y4B4T0</accession>
<dbReference type="Proteomes" id="UP000316775">
    <property type="component" value="Unassembled WGS sequence"/>
</dbReference>
<gene>
    <name evidence="3" type="ORF">FFL01_32020</name>
</gene>
<protein>
    <recommendedName>
        <fullName evidence="2">Glycosyltransferase 2-like domain-containing protein</fullName>
    </recommendedName>
</protein>
<feature type="domain" description="Glycosyltransferase 2-like" evidence="2">
    <location>
        <begin position="9"/>
        <end position="127"/>
    </location>
</feature>
<proteinExistence type="predicted"/>
<dbReference type="PANTHER" id="PTHR22916:SF3">
    <property type="entry name" value="UDP-GLCNAC:BETAGAL BETA-1,3-N-ACETYLGLUCOSAMINYLTRANSFERASE-LIKE PROTEIN 1"/>
    <property type="match status" value="1"/>
</dbReference>
<dbReference type="InterPro" id="IPR001173">
    <property type="entry name" value="Glyco_trans_2-like"/>
</dbReference>
<keyword evidence="1" id="KW-0812">Transmembrane</keyword>
<dbReference type="GO" id="GO:0016758">
    <property type="term" value="F:hexosyltransferase activity"/>
    <property type="evidence" value="ECO:0007669"/>
    <property type="project" value="UniProtKB-ARBA"/>
</dbReference>
<dbReference type="Gene3D" id="3.90.550.10">
    <property type="entry name" value="Spore Coat Polysaccharide Biosynthesis Protein SpsA, Chain A"/>
    <property type="match status" value="1"/>
</dbReference>
<dbReference type="SUPFAM" id="SSF53448">
    <property type="entry name" value="Nucleotide-diphospho-sugar transferases"/>
    <property type="match status" value="1"/>
</dbReference>
<dbReference type="Pfam" id="PF00535">
    <property type="entry name" value="Glycos_transf_2"/>
    <property type="match status" value="1"/>
</dbReference>
<comment type="caution">
    <text evidence="3">The sequence shown here is derived from an EMBL/GenBank/DDBJ whole genome shotgun (WGS) entry which is preliminary data.</text>
</comment>
<evidence type="ECO:0000313" key="4">
    <source>
        <dbReference type="Proteomes" id="UP000316775"/>
    </source>
</evidence>
<evidence type="ECO:0000313" key="3">
    <source>
        <dbReference type="EMBL" id="GEC73663.1"/>
    </source>
</evidence>
<organism evidence="3 4">
    <name type="scientific">Flavobacterium flevense</name>
    <dbReference type="NCBI Taxonomy" id="983"/>
    <lineage>
        <taxon>Bacteria</taxon>
        <taxon>Pseudomonadati</taxon>
        <taxon>Bacteroidota</taxon>
        <taxon>Flavobacteriia</taxon>
        <taxon>Flavobacteriales</taxon>
        <taxon>Flavobacteriaceae</taxon>
        <taxon>Flavobacterium</taxon>
    </lineage>
</organism>
<dbReference type="EMBL" id="BJNP01000055">
    <property type="protein sequence ID" value="GEC73663.1"/>
    <property type="molecule type" value="Genomic_DNA"/>
</dbReference>
<keyword evidence="1" id="KW-1133">Transmembrane helix</keyword>
<dbReference type="STRING" id="983.SAMN05443543_108158"/>
<dbReference type="RefSeq" id="WP_073246042.1">
    <property type="nucleotide sequence ID" value="NZ_BJNP01000055.1"/>
</dbReference>
<name>A0A4Y4B4T0_9FLAO</name>
<evidence type="ECO:0000256" key="1">
    <source>
        <dbReference type="SAM" id="Phobius"/>
    </source>
</evidence>
<keyword evidence="4" id="KW-1185">Reference proteome</keyword>
<dbReference type="AlphaFoldDB" id="A0A4Y4B4T0"/>
<evidence type="ECO:0000259" key="2">
    <source>
        <dbReference type="Pfam" id="PF00535"/>
    </source>
</evidence>
<dbReference type="PANTHER" id="PTHR22916">
    <property type="entry name" value="GLYCOSYLTRANSFERASE"/>
    <property type="match status" value="1"/>
</dbReference>